<gene>
    <name evidence="1" type="primary">XTH4</name>
    <name evidence="1" type="ORF">CK203_058760</name>
</gene>
<dbReference type="GO" id="GO:0016787">
    <property type="term" value="F:hydrolase activity"/>
    <property type="evidence" value="ECO:0007669"/>
    <property type="project" value="UniProtKB-KW"/>
</dbReference>
<reference evidence="1 2" key="1">
    <citation type="journal article" date="2018" name="PLoS Genet.">
        <title>Population sequencing reveals clonal diversity and ancestral inbreeding in the grapevine cultivar Chardonnay.</title>
        <authorList>
            <person name="Roach M.J."/>
            <person name="Johnson D.L."/>
            <person name="Bohlmann J."/>
            <person name="van Vuuren H.J."/>
            <person name="Jones S.J."/>
            <person name="Pretorius I.S."/>
            <person name="Schmidt S.A."/>
            <person name="Borneman A.R."/>
        </authorList>
    </citation>
    <scope>NUCLEOTIDE SEQUENCE [LARGE SCALE GENOMIC DNA]</scope>
    <source>
        <strain evidence="2">cv. Chardonnay</strain>
        <tissue evidence="1">Leaf</tissue>
    </source>
</reference>
<dbReference type="Proteomes" id="UP000288805">
    <property type="component" value="Unassembled WGS sequence"/>
</dbReference>
<sequence>MAFMATFGVPLSSTSFQMKFFCLMEWCLSQNEYGESIQILRKLISIHSHVHVTHACMATQSLGKASITILLSANLNLKSENFVSEPHYLTHHTSSVSPSRNQKNLWVRSLGLLFMLSGVKGAAPRKCIDVPFSRNYVLTWVFDHIKSYNGGFEIQLVLDKCTGTITVFYLSSQNSDMMK</sequence>
<accession>A0A438FTK1</accession>
<proteinExistence type="predicted"/>
<evidence type="ECO:0000313" key="2">
    <source>
        <dbReference type="Proteomes" id="UP000288805"/>
    </source>
</evidence>
<organism evidence="1 2">
    <name type="scientific">Vitis vinifera</name>
    <name type="common">Grape</name>
    <dbReference type="NCBI Taxonomy" id="29760"/>
    <lineage>
        <taxon>Eukaryota</taxon>
        <taxon>Viridiplantae</taxon>
        <taxon>Streptophyta</taxon>
        <taxon>Embryophyta</taxon>
        <taxon>Tracheophyta</taxon>
        <taxon>Spermatophyta</taxon>
        <taxon>Magnoliopsida</taxon>
        <taxon>eudicotyledons</taxon>
        <taxon>Gunneridae</taxon>
        <taxon>Pentapetalae</taxon>
        <taxon>rosids</taxon>
        <taxon>Vitales</taxon>
        <taxon>Vitaceae</taxon>
        <taxon>Viteae</taxon>
        <taxon>Vitis</taxon>
    </lineage>
</organism>
<dbReference type="EMBL" id="QGNW01000744">
    <property type="protein sequence ID" value="RVW63292.1"/>
    <property type="molecule type" value="Genomic_DNA"/>
</dbReference>
<name>A0A438FTK1_VITVI</name>
<evidence type="ECO:0000313" key="1">
    <source>
        <dbReference type="EMBL" id="RVW63292.1"/>
    </source>
</evidence>
<keyword evidence="1" id="KW-0378">Hydrolase</keyword>
<dbReference type="AlphaFoldDB" id="A0A438FTK1"/>
<comment type="caution">
    <text evidence="1">The sequence shown here is derived from an EMBL/GenBank/DDBJ whole genome shotgun (WGS) entry which is preliminary data.</text>
</comment>
<protein>
    <submittedName>
        <fullName evidence="1">Xyloglucan endotransglucosylase/hydrolase protein 4</fullName>
    </submittedName>
</protein>